<comment type="similarity">
    <text evidence="2">Belongs to the RNA methyltransferase RsmE family.</text>
</comment>
<dbReference type="PANTHER" id="PTHR30027:SF3">
    <property type="entry name" value="16S RRNA (URACIL(1498)-N(3))-METHYLTRANSFERASE"/>
    <property type="match status" value="1"/>
</dbReference>
<evidence type="ECO:0000256" key="1">
    <source>
        <dbReference type="ARBA" id="ARBA00004496"/>
    </source>
</evidence>
<reference evidence="12" key="1">
    <citation type="submission" date="2015-04" db="EMBL/GenBank/DDBJ databases">
        <authorList>
            <person name="Syromyatnikov M.Y."/>
            <person name="Popov V.N."/>
        </authorList>
    </citation>
    <scope>NUCLEOTIDE SEQUENCE</scope>
    <source>
        <strain evidence="12">MO-1</strain>
    </source>
</reference>
<dbReference type="GO" id="GO:0070475">
    <property type="term" value="P:rRNA base methylation"/>
    <property type="evidence" value="ECO:0007669"/>
    <property type="project" value="TreeGrafter"/>
</dbReference>
<dbReference type="InterPro" id="IPR029028">
    <property type="entry name" value="Alpha/beta_knot_MTases"/>
</dbReference>
<evidence type="ECO:0000256" key="3">
    <source>
        <dbReference type="ARBA" id="ARBA00012328"/>
    </source>
</evidence>
<organism evidence="12">
    <name type="scientific">Magnetococcus massalia (strain MO-1)</name>
    <dbReference type="NCBI Taxonomy" id="451514"/>
    <lineage>
        <taxon>Bacteria</taxon>
        <taxon>Pseudomonadati</taxon>
        <taxon>Pseudomonadota</taxon>
        <taxon>Magnetococcia</taxon>
        <taxon>Magnetococcales</taxon>
        <taxon>Magnetococcaceae</taxon>
        <taxon>Magnetococcus</taxon>
    </lineage>
</organism>
<dbReference type="CDD" id="cd18084">
    <property type="entry name" value="RsmE-like"/>
    <property type="match status" value="1"/>
</dbReference>
<comment type="catalytic activity">
    <reaction evidence="10">
        <text>uridine(1498) in 16S rRNA + S-adenosyl-L-methionine = N(3)-methyluridine(1498) in 16S rRNA + S-adenosyl-L-homocysteine + H(+)</text>
        <dbReference type="Rhea" id="RHEA:42920"/>
        <dbReference type="Rhea" id="RHEA-COMP:10283"/>
        <dbReference type="Rhea" id="RHEA-COMP:10284"/>
        <dbReference type="ChEBI" id="CHEBI:15378"/>
        <dbReference type="ChEBI" id="CHEBI:57856"/>
        <dbReference type="ChEBI" id="CHEBI:59789"/>
        <dbReference type="ChEBI" id="CHEBI:65315"/>
        <dbReference type="ChEBI" id="CHEBI:74502"/>
        <dbReference type="EC" id="2.1.1.193"/>
    </reaction>
</comment>
<feature type="domain" description="Ribosomal RNA small subunit methyltransferase E methyltransferase" evidence="11">
    <location>
        <begin position="84"/>
        <end position="243"/>
    </location>
</feature>
<evidence type="ECO:0000256" key="2">
    <source>
        <dbReference type="ARBA" id="ARBA00005528"/>
    </source>
</evidence>
<dbReference type="InterPro" id="IPR046886">
    <property type="entry name" value="RsmE_MTase_dom"/>
</dbReference>
<evidence type="ECO:0000256" key="8">
    <source>
        <dbReference type="ARBA" id="ARBA00022691"/>
    </source>
</evidence>
<gene>
    <name evidence="12" type="ORF">MAGMO_1120</name>
</gene>
<dbReference type="Pfam" id="PF04452">
    <property type="entry name" value="Methyltrans_RNA"/>
    <property type="match status" value="1"/>
</dbReference>
<evidence type="ECO:0000256" key="10">
    <source>
        <dbReference type="ARBA" id="ARBA00047944"/>
    </source>
</evidence>
<dbReference type="AlphaFoldDB" id="A0A1S7LGT9"/>
<evidence type="ECO:0000256" key="9">
    <source>
        <dbReference type="ARBA" id="ARBA00025699"/>
    </source>
</evidence>
<dbReference type="InterPro" id="IPR006700">
    <property type="entry name" value="RsmE"/>
</dbReference>
<keyword evidence="4" id="KW-0963">Cytoplasm</keyword>
<dbReference type="InterPro" id="IPR029026">
    <property type="entry name" value="tRNA_m1G_MTases_N"/>
</dbReference>
<dbReference type="EC" id="2.1.1.193" evidence="3"/>
<keyword evidence="5" id="KW-0698">rRNA processing</keyword>
<dbReference type="Gene3D" id="3.40.1280.10">
    <property type="match status" value="1"/>
</dbReference>
<proteinExistence type="inferred from homology"/>
<evidence type="ECO:0000256" key="7">
    <source>
        <dbReference type="ARBA" id="ARBA00022679"/>
    </source>
</evidence>
<dbReference type="PANTHER" id="PTHR30027">
    <property type="entry name" value="RIBOSOMAL RNA SMALL SUBUNIT METHYLTRANSFERASE E"/>
    <property type="match status" value="1"/>
</dbReference>
<evidence type="ECO:0000313" key="12">
    <source>
        <dbReference type="EMBL" id="CRH05314.1"/>
    </source>
</evidence>
<name>A0A1S7LGT9_MAGMO</name>
<keyword evidence="8" id="KW-0949">S-adenosyl-L-methionine</keyword>
<dbReference type="EMBL" id="LO017727">
    <property type="protein sequence ID" value="CRH05314.1"/>
    <property type="molecule type" value="Genomic_DNA"/>
</dbReference>
<evidence type="ECO:0000256" key="6">
    <source>
        <dbReference type="ARBA" id="ARBA00022603"/>
    </source>
</evidence>
<keyword evidence="7" id="KW-0808">Transferase</keyword>
<evidence type="ECO:0000256" key="4">
    <source>
        <dbReference type="ARBA" id="ARBA00022490"/>
    </source>
</evidence>
<protein>
    <recommendedName>
        <fullName evidence="3">16S rRNA (uracil(1498)-N(3))-methyltransferase</fullName>
        <ecNumber evidence="3">2.1.1.193</ecNumber>
    </recommendedName>
</protein>
<dbReference type="GO" id="GO:0005737">
    <property type="term" value="C:cytoplasm"/>
    <property type="evidence" value="ECO:0007669"/>
    <property type="project" value="UniProtKB-SubCell"/>
</dbReference>
<evidence type="ECO:0000256" key="5">
    <source>
        <dbReference type="ARBA" id="ARBA00022552"/>
    </source>
</evidence>
<dbReference type="NCBIfam" id="TIGR00046">
    <property type="entry name" value="RsmE family RNA methyltransferase"/>
    <property type="match status" value="1"/>
</dbReference>
<dbReference type="SUPFAM" id="SSF75217">
    <property type="entry name" value="alpha/beta knot"/>
    <property type="match status" value="1"/>
</dbReference>
<comment type="function">
    <text evidence="9">Specifically methylates the N3 position of the uracil ring of uridine 1498 (m3U1498) in 16S rRNA. Acts on the fully assembled 30S ribosomal subunit.</text>
</comment>
<dbReference type="GO" id="GO:0070042">
    <property type="term" value="F:rRNA (uridine-N3-)-methyltransferase activity"/>
    <property type="evidence" value="ECO:0007669"/>
    <property type="project" value="TreeGrafter"/>
</dbReference>
<comment type="subcellular location">
    <subcellularLocation>
        <location evidence="1">Cytoplasm</location>
    </subcellularLocation>
</comment>
<keyword evidence="6" id="KW-0489">Methyltransferase</keyword>
<evidence type="ECO:0000259" key="11">
    <source>
        <dbReference type="Pfam" id="PF04452"/>
    </source>
</evidence>
<accession>A0A1S7LGT9</accession>
<sequence length="255" mass="28290">MQPQDGQTEQTLIQLAQSPDRLECSYPLAASAAEALHCWQARVGEILTLYDALQDRYYRGRLEEGRVSVRLFEQLHMSPEPPGPRMLVQAMPNRERLLWVIEKAVELGATAVQPVMSERSYHGDQAPAQDKRGAWQRIVAKAARQCRRAVLPYIYPPCGLEEVVIQGVKKAHRQWVLDISGEPPPWGVVSKGIEQGIVLYVGPEGGWSEGERRLFATHHVQPLQIGPRILRTETAAIAGLTLLAAADQTFTMGGG</sequence>